<proteinExistence type="inferred from homology"/>
<evidence type="ECO:0000256" key="3">
    <source>
        <dbReference type="ARBA" id="ARBA00005842"/>
    </source>
</evidence>
<dbReference type="RefSeq" id="WP_004632959.1">
    <property type="nucleotide sequence ID" value="NZ_CP046314.1"/>
</dbReference>
<feature type="binding site" evidence="10">
    <location>
        <begin position="11"/>
        <end position="18"/>
    </location>
    <ligand>
        <name>ATP</name>
        <dbReference type="ChEBI" id="CHEBI:30616"/>
    </ligand>
</feature>
<name>A0AAP9HC97_9BACL</name>
<comment type="caution">
    <text evidence="10">Lacks conserved residue(s) required for the propagation of feature annotation.</text>
</comment>
<comment type="subunit">
    <text evidence="10">Monomer.</text>
</comment>
<dbReference type="InterPro" id="IPR027417">
    <property type="entry name" value="P-loop_NTPase"/>
</dbReference>
<keyword evidence="8 10" id="KW-0460">Magnesium</keyword>
<evidence type="ECO:0000256" key="2">
    <source>
        <dbReference type="ARBA" id="ARBA00003213"/>
    </source>
</evidence>
<evidence type="ECO:0000313" key="14">
    <source>
        <dbReference type="EMBL" id="QGS08734.1"/>
    </source>
</evidence>
<dbReference type="PANTHER" id="PTHR11088">
    <property type="entry name" value="TRNA DIMETHYLALLYLTRANSFERASE"/>
    <property type="match status" value="1"/>
</dbReference>
<keyword evidence="6 10" id="KW-0547">Nucleotide-binding</keyword>
<dbReference type="GO" id="GO:0005524">
    <property type="term" value="F:ATP binding"/>
    <property type="evidence" value="ECO:0007669"/>
    <property type="project" value="UniProtKB-UniRule"/>
</dbReference>
<gene>
    <name evidence="10 14" type="primary">miaA</name>
    <name evidence="14" type="ORF">FOC49_01990</name>
</gene>
<comment type="function">
    <text evidence="2 10 12">Catalyzes the transfer of a dimethylallyl group onto the adenine at position 37 in tRNAs that read codons beginning with uridine, leading to the formation of N6-(dimethylallyl)adenosine (i(6)A).</text>
</comment>
<evidence type="ECO:0000256" key="11">
    <source>
        <dbReference type="RuleBase" id="RU003783"/>
    </source>
</evidence>
<sequence>MEKIPLIAIVGPTAVGKTALSIELAKKFNCEIISIDSVQIYKKFDIGSAKVTKEEMDGVVHYLIDELEPTVTCSVYDFQKMVRSLIDDIHKRGKIPLLIGGTGFYMNAVLNNYEFTDLEEKTYDVDVNMAKEYLQKNYPDTYNSIDLNNHRRVINAYNYVVNENKSVTTNNNGDTVLEKYNPYLIVLNTDREILYKRINKRVELMFEQGLEREVKEIIAEYGKDLQPLGAIGYKEMIPYFEGLVSKEDTINAISQNSRRYAKRQLTWFRNKMNGVWYDSQNSDLLTKVEKDIENFLKYNN</sequence>
<evidence type="ECO:0000256" key="1">
    <source>
        <dbReference type="ARBA" id="ARBA00001946"/>
    </source>
</evidence>
<feature type="site" description="Interaction with substrate tRNA" evidence="10">
    <location>
        <position position="102"/>
    </location>
</feature>
<evidence type="ECO:0000256" key="9">
    <source>
        <dbReference type="ARBA" id="ARBA00049563"/>
    </source>
</evidence>
<keyword evidence="5 10" id="KW-0819">tRNA processing</keyword>
<keyword evidence="15" id="KW-1185">Reference proteome</keyword>
<dbReference type="Proteomes" id="UP000425411">
    <property type="component" value="Chromosome"/>
</dbReference>
<accession>A0AAP9HC97</accession>
<evidence type="ECO:0000256" key="12">
    <source>
        <dbReference type="RuleBase" id="RU003784"/>
    </source>
</evidence>
<evidence type="ECO:0000256" key="7">
    <source>
        <dbReference type="ARBA" id="ARBA00022840"/>
    </source>
</evidence>
<evidence type="ECO:0000256" key="10">
    <source>
        <dbReference type="HAMAP-Rule" id="MF_00185"/>
    </source>
</evidence>
<dbReference type="SUPFAM" id="SSF52540">
    <property type="entry name" value="P-loop containing nucleoside triphosphate hydrolases"/>
    <property type="match status" value="2"/>
</dbReference>
<dbReference type="InterPro" id="IPR018022">
    <property type="entry name" value="IPT"/>
</dbReference>
<comment type="cofactor">
    <cofactor evidence="1 10">
        <name>Mg(2+)</name>
        <dbReference type="ChEBI" id="CHEBI:18420"/>
    </cofactor>
</comment>
<dbReference type="HAMAP" id="MF_00185">
    <property type="entry name" value="IPP_trans"/>
    <property type="match status" value="1"/>
</dbReference>
<protein>
    <recommendedName>
        <fullName evidence="10">tRNA dimethylallyltransferase</fullName>
        <ecNumber evidence="10">2.5.1.75</ecNumber>
    </recommendedName>
    <alternativeName>
        <fullName evidence="10">Dimethylallyl diphosphate:tRNA dimethylallyltransferase</fullName>
        <shortName evidence="10">DMAPP:tRNA dimethylallyltransferase</shortName>
        <shortName evidence="10">DMATase</shortName>
    </alternativeName>
    <alternativeName>
        <fullName evidence="10">Isopentenyl-diphosphate:tRNA isopentenyltransferase</fullName>
        <shortName evidence="10">IPP transferase</shortName>
        <shortName evidence="10">IPPT</shortName>
        <shortName evidence="10">IPTase</shortName>
    </alternativeName>
</protein>
<evidence type="ECO:0000256" key="4">
    <source>
        <dbReference type="ARBA" id="ARBA00022679"/>
    </source>
</evidence>
<keyword evidence="7 10" id="KW-0067">ATP-binding</keyword>
<keyword evidence="4 10" id="KW-0808">Transferase</keyword>
<dbReference type="EMBL" id="CP046314">
    <property type="protein sequence ID" value="QGS08734.1"/>
    <property type="molecule type" value="Genomic_DNA"/>
</dbReference>
<evidence type="ECO:0000256" key="5">
    <source>
        <dbReference type="ARBA" id="ARBA00022694"/>
    </source>
</evidence>
<comment type="catalytic activity">
    <reaction evidence="9 10 11">
        <text>adenosine(37) in tRNA + dimethylallyl diphosphate = N(6)-dimethylallyladenosine(37) in tRNA + diphosphate</text>
        <dbReference type="Rhea" id="RHEA:26482"/>
        <dbReference type="Rhea" id="RHEA-COMP:10162"/>
        <dbReference type="Rhea" id="RHEA-COMP:10375"/>
        <dbReference type="ChEBI" id="CHEBI:33019"/>
        <dbReference type="ChEBI" id="CHEBI:57623"/>
        <dbReference type="ChEBI" id="CHEBI:74411"/>
        <dbReference type="ChEBI" id="CHEBI:74415"/>
        <dbReference type="EC" id="2.5.1.75"/>
    </reaction>
</comment>
<dbReference type="Gene3D" id="1.10.287.890">
    <property type="entry name" value="Crystal structure of tRNA isopentenylpyrophosphate transferase (bh2366) domain"/>
    <property type="match status" value="1"/>
</dbReference>
<evidence type="ECO:0000313" key="15">
    <source>
        <dbReference type="Proteomes" id="UP000425411"/>
    </source>
</evidence>
<reference evidence="14 15" key="1">
    <citation type="submission" date="2019-11" db="EMBL/GenBank/DDBJ databases">
        <title>FDA dAtabase for Regulatory Grade micrObial Sequences (FDA-ARGOS): Supporting development and validation of Infectious Disease Dx tests.</title>
        <authorList>
            <person name="Turner S."/>
            <person name="Byrd R."/>
            <person name="Tallon L."/>
            <person name="Sadzewicz L."/>
            <person name="Vavikolanu K."/>
            <person name="Mehta A."/>
            <person name="Aluvathingal J."/>
            <person name="Nadendla S."/>
            <person name="Myers T."/>
            <person name="Yan Y."/>
            <person name="Sichtig H."/>
        </authorList>
    </citation>
    <scope>NUCLEOTIDE SEQUENCE [LARGE SCALE GENOMIC DNA]</scope>
    <source>
        <strain evidence="14 15">FDAARGOS_741</strain>
    </source>
</reference>
<dbReference type="InterPro" id="IPR039657">
    <property type="entry name" value="Dimethylallyltransferase"/>
</dbReference>
<feature type="binding site" evidence="10">
    <location>
        <begin position="13"/>
        <end position="18"/>
    </location>
    <ligand>
        <name>substrate</name>
    </ligand>
</feature>
<dbReference type="PANTHER" id="PTHR11088:SF60">
    <property type="entry name" value="TRNA DIMETHYLALLYLTRANSFERASE"/>
    <property type="match status" value="1"/>
</dbReference>
<dbReference type="GO" id="GO:0052381">
    <property type="term" value="F:tRNA dimethylallyltransferase activity"/>
    <property type="evidence" value="ECO:0007669"/>
    <property type="project" value="UniProtKB-UniRule"/>
</dbReference>
<dbReference type="Pfam" id="PF01715">
    <property type="entry name" value="IPPT"/>
    <property type="match status" value="1"/>
</dbReference>
<evidence type="ECO:0000256" key="8">
    <source>
        <dbReference type="ARBA" id="ARBA00022842"/>
    </source>
</evidence>
<dbReference type="EC" id="2.5.1.75" evidence="10"/>
<organism evidence="14 15">
    <name type="scientific">Gemella morbillorum</name>
    <dbReference type="NCBI Taxonomy" id="29391"/>
    <lineage>
        <taxon>Bacteria</taxon>
        <taxon>Bacillati</taxon>
        <taxon>Bacillota</taxon>
        <taxon>Bacilli</taxon>
        <taxon>Bacillales</taxon>
        <taxon>Gemellaceae</taxon>
        <taxon>Gemella</taxon>
    </lineage>
</organism>
<dbReference type="AlphaFoldDB" id="A0AAP9HC97"/>
<feature type="region of interest" description="Interaction with substrate tRNA" evidence="10">
    <location>
        <begin position="36"/>
        <end position="39"/>
    </location>
</feature>
<evidence type="ECO:0000256" key="6">
    <source>
        <dbReference type="ARBA" id="ARBA00022741"/>
    </source>
</evidence>
<dbReference type="Gene3D" id="3.40.50.300">
    <property type="entry name" value="P-loop containing nucleotide triphosphate hydrolases"/>
    <property type="match status" value="1"/>
</dbReference>
<comment type="similarity">
    <text evidence="3 10 13">Belongs to the IPP transferase family.</text>
</comment>
<dbReference type="GO" id="GO:0006400">
    <property type="term" value="P:tRNA modification"/>
    <property type="evidence" value="ECO:0007669"/>
    <property type="project" value="TreeGrafter"/>
</dbReference>
<evidence type="ECO:0000256" key="13">
    <source>
        <dbReference type="RuleBase" id="RU003785"/>
    </source>
</evidence>
<dbReference type="NCBIfam" id="TIGR00174">
    <property type="entry name" value="miaA"/>
    <property type="match status" value="1"/>
</dbReference>